<sequence>MSLNSYNFISRYKYCSYICKSALLFFVLTLFKNNVEIERQPLRLPLLRHIRILCKKLTVDYAYTVRDHELVCCRSFA</sequence>
<dbReference type="Proteomes" id="UP000287872">
    <property type="component" value="Unassembled WGS sequence"/>
</dbReference>
<keyword evidence="2" id="KW-1185">Reference proteome</keyword>
<reference evidence="1 2" key="1">
    <citation type="submission" date="2018-11" db="EMBL/GenBank/DDBJ databases">
        <title>Genome sequencing and assembly of Clostridium tagluense strain A121.</title>
        <authorList>
            <person name="Murakami T."/>
            <person name="Segawa T."/>
            <person name="Shcherbakova V.A."/>
            <person name="Mori H."/>
            <person name="Yoshimura Y."/>
        </authorList>
    </citation>
    <scope>NUCLEOTIDE SEQUENCE [LARGE SCALE GENOMIC DNA]</scope>
    <source>
        <strain evidence="1 2">A121</strain>
    </source>
</reference>
<accession>A0A401UIA0</accession>
<proteinExistence type="predicted"/>
<gene>
    <name evidence="1" type="ORF">Ctaglu_09000</name>
</gene>
<organism evidence="1 2">
    <name type="scientific">Clostridium tagluense</name>
    <dbReference type="NCBI Taxonomy" id="360422"/>
    <lineage>
        <taxon>Bacteria</taxon>
        <taxon>Bacillati</taxon>
        <taxon>Bacillota</taxon>
        <taxon>Clostridia</taxon>
        <taxon>Eubacteriales</taxon>
        <taxon>Clostridiaceae</taxon>
        <taxon>Clostridium</taxon>
    </lineage>
</organism>
<comment type="caution">
    <text evidence="1">The sequence shown here is derived from an EMBL/GenBank/DDBJ whole genome shotgun (WGS) entry which is preliminary data.</text>
</comment>
<dbReference type="EMBL" id="BHYK01000004">
    <property type="protein sequence ID" value="GCD09277.1"/>
    <property type="molecule type" value="Genomic_DNA"/>
</dbReference>
<dbReference type="AlphaFoldDB" id="A0A401UIA0"/>
<evidence type="ECO:0000313" key="2">
    <source>
        <dbReference type="Proteomes" id="UP000287872"/>
    </source>
</evidence>
<evidence type="ECO:0000313" key="1">
    <source>
        <dbReference type="EMBL" id="GCD09277.1"/>
    </source>
</evidence>
<protein>
    <submittedName>
        <fullName evidence="1">Uncharacterized protein</fullName>
    </submittedName>
</protein>
<name>A0A401UIA0_9CLOT</name>